<keyword evidence="1 3" id="KW-0853">WD repeat</keyword>
<evidence type="ECO:0000256" key="2">
    <source>
        <dbReference type="ARBA" id="ARBA00022737"/>
    </source>
</evidence>
<feature type="repeat" description="WD" evidence="3">
    <location>
        <begin position="122"/>
        <end position="163"/>
    </location>
</feature>
<keyword evidence="5" id="KW-1185">Reference proteome</keyword>
<dbReference type="InterPro" id="IPR051350">
    <property type="entry name" value="WD_repeat-ST_regulator"/>
</dbReference>
<dbReference type="SUPFAM" id="SSF50978">
    <property type="entry name" value="WD40 repeat-like"/>
    <property type="match status" value="1"/>
</dbReference>
<dbReference type="Pfam" id="PF00400">
    <property type="entry name" value="WD40"/>
    <property type="match status" value="3"/>
</dbReference>
<comment type="caution">
    <text evidence="4">The sequence shown here is derived from an EMBL/GenBank/DDBJ whole genome shotgun (WGS) entry which is preliminary data.</text>
</comment>
<organism evidence="4 5">
    <name type="scientific">Quillaja saponaria</name>
    <name type="common">Soap bark tree</name>
    <dbReference type="NCBI Taxonomy" id="32244"/>
    <lineage>
        <taxon>Eukaryota</taxon>
        <taxon>Viridiplantae</taxon>
        <taxon>Streptophyta</taxon>
        <taxon>Embryophyta</taxon>
        <taxon>Tracheophyta</taxon>
        <taxon>Spermatophyta</taxon>
        <taxon>Magnoliopsida</taxon>
        <taxon>eudicotyledons</taxon>
        <taxon>Gunneridae</taxon>
        <taxon>Pentapetalae</taxon>
        <taxon>rosids</taxon>
        <taxon>fabids</taxon>
        <taxon>Fabales</taxon>
        <taxon>Quillajaceae</taxon>
        <taxon>Quillaja</taxon>
    </lineage>
</organism>
<reference evidence="4" key="1">
    <citation type="journal article" date="2023" name="Science">
        <title>Elucidation of the pathway for biosynthesis of saponin adjuvants from the soapbark tree.</title>
        <authorList>
            <person name="Reed J."/>
            <person name="Orme A."/>
            <person name="El-Demerdash A."/>
            <person name="Owen C."/>
            <person name="Martin L.B.B."/>
            <person name="Misra R.C."/>
            <person name="Kikuchi S."/>
            <person name="Rejzek M."/>
            <person name="Martin A.C."/>
            <person name="Harkess A."/>
            <person name="Leebens-Mack J."/>
            <person name="Louveau T."/>
            <person name="Stephenson M.J."/>
            <person name="Osbourn A."/>
        </authorList>
    </citation>
    <scope>NUCLEOTIDE SEQUENCE</scope>
    <source>
        <strain evidence="4">S10</strain>
    </source>
</reference>
<accession>A0AAD7VEG8</accession>
<dbReference type="KEGG" id="qsa:O6P43_010434"/>
<dbReference type="SMART" id="SM00320">
    <property type="entry name" value="WD40"/>
    <property type="match status" value="5"/>
</dbReference>
<gene>
    <name evidence="4" type="ORF">O6P43_010434</name>
</gene>
<dbReference type="InterPro" id="IPR036322">
    <property type="entry name" value="WD40_repeat_dom_sf"/>
</dbReference>
<dbReference type="EMBL" id="JARAOO010000004">
    <property type="protein sequence ID" value="KAJ7972565.1"/>
    <property type="molecule type" value="Genomic_DNA"/>
</dbReference>
<dbReference type="PROSITE" id="PS50294">
    <property type="entry name" value="WD_REPEATS_REGION"/>
    <property type="match status" value="2"/>
</dbReference>
<name>A0AAD7VEG8_QUISA</name>
<evidence type="ECO:0000256" key="3">
    <source>
        <dbReference type="PROSITE-ProRule" id="PRU00221"/>
    </source>
</evidence>
<feature type="repeat" description="WD" evidence="3">
    <location>
        <begin position="77"/>
        <end position="110"/>
    </location>
</feature>
<dbReference type="AlphaFoldDB" id="A0AAD7VEG8"/>
<evidence type="ECO:0000313" key="5">
    <source>
        <dbReference type="Proteomes" id="UP001163823"/>
    </source>
</evidence>
<proteinExistence type="predicted"/>
<dbReference type="Gene3D" id="2.130.10.10">
    <property type="entry name" value="YVTN repeat-like/Quinoprotein amine dehydrogenase"/>
    <property type="match status" value="1"/>
</dbReference>
<dbReference type="PANTHER" id="PTHR22838">
    <property type="entry name" value="WD REPEAT PROTEIN 26-RELATED"/>
    <property type="match status" value="1"/>
</dbReference>
<protein>
    <submittedName>
        <fullName evidence="4">WD repeat-containing protein 26</fullName>
    </submittedName>
</protein>
<sequence>MDDIIVRALRKKLLTELEKLLPPPIALLERRLEHLVESTVTAWTDSCMYHSSLDAISLYEDHCCGRDQIPTETTQILTEHKNEVRFEQFSNNGEYLASSSSDCTAIVWKVLKDGKLTLKHTLSSHQNPVSSVAWSPDDSILLTCGNAEVLKPWDVETGICKHTFGNHAFIISSCDWFPDSKQLVCGSSDPEKGICMWDCDGNEIKAWRGMGMPKVLDLAVTPDGEYLISIFMHKEIRILNMRTNAERVIPEEYPITSLLISGDSKFFIVNLNSQEIHMWDIEGKWEKPLRYAGHKQHNHVIRSCFGGLNSTFIASGSENSQVYI</sequence>
<dbReference type="PANTHER" id="PTHR22838:SF23">
    <property type="entry name" value="WD REPEAT-CONTAINING PROTEIN WDS HOMOLOG"/>
    <property type="match status" value="1"/>
</dbReference>
<dbReference type="PROSITE" id="PS50082">
    <property type="entry name" value="WD_REPEATS_2"/>
    <property type="match status" value="2"/>
</dbReference>
<dbReference type="Proteomes" id="UP001163823">
    <property type="component" value="Chromosome 4"/>
</dbReference>
<dbReference type="InterPro" id="IPR001680">
    <property type="entry name" value="WD40_rpt"/>
</dbReference>
<keyword evidence="2" id="KW-0677">Repeat</keyword>
<dbReference type="InterPro" id="IPR015943">
    <property type="entry name" value="WD40/YVTN_repeat-like_dom_sf"/>
</dbReference>
<evidence type="ECO:0000256" key="1">
    <source>
        <dbReference type="ARBA" id="ARBA00022574"/>
    </source>
</evidence>
<evidence type="ECO:0000313" key="4">
    <source>
        <dbReference type="EMBL" id="KAJ7972565.1"/>
    </source>
</evidence>